<dbReference type="EMBL" id="JAIRAU010000001">
    <property type="protein sequence ID" value="MBZ5708331.1"/>
    <property type="molecule type" value="Genomic_DNA"/>
</dbReference>
<dbReference type="InterPro" id="IPR029063">
    <property type="entry name" value="SAM-dependent_MTases_sf"/>
</dbReference>
<dbReference type="PANTHER" id="PTHR13369:SF3">
    <property type="entry name" value="METHYLTRANSFERASE DOMAIN-CONTAINING PROTEIN"/>
    <property type="match status" value="1"/>
</dbReference>
<evidence type="ECO:0000256" key="1">
    <source>
        <dbReference type="SAM" id="MobiDB-lite"/>
    </source>
</evidence>
<keyword evidence="4" id="KW-1185">Reference proteome</keyword>
<dbReference type="PANTHER" id="PTHR13369">
    <property type="match status" value="1"/>
</dbReference>
<reference evidence="3" key="1">
    <citation type="submission" date="2021-08" db="EMBL/GenBank/DDBJ databases">
        <authorList>
            <person name="Stevens D.C."/>
        </authorList>
    </citation>
    <scope>NUCLEOTIDE SEQUENCE</scope>
    <source>
        <strain evidence="3">DSM 53165</strain>
    </source>
</reference>
<evidence type="ECO:0000313" key="3">
    <source>
        <dbReference type="EMBL" id="MBZ5708331.1"/>
    </source>
</evidence>
<sequence length="455" mass="47175">MLDKGKLQRLQRALRPHLAHGWERAVFAAPQTGDGEAGERAERVLAGPGAGVAPTAAQVDALLAAAGEAAAAGLWKQTLVLDPRRRVQVDARHGRATTRTLDESAALKVMGGKERSLRPDTSAALLREIGIMNADGSISATHARKYKQICHLATLCEPVIDRLAGVRSIDPAAPLRALDLACGNAYLSFVLAEVLRLRGVPLRLHGVDVRADVVARSRERARALGLAADDDAAPTGVAKDAATPTEATASTPGERSATAEATRAAAGEATPTGAASAAGRAGLSFAQADIAGAARTAPAQLGGVPDLVLALHACDTATDEAIALAIELGVPALLSVPCCQAELAAQLARADAGAQPLAAMVDHGLLRRAYADVLTDSLRVAALEACGYDVTVLEFVGGEHTPKNLLIKAHRRHPRAPVDPGRWRLEPLRARCAALGVRPTLLRRLAAIQGATPGI</sequence>
<proteinExistence type="predicted"/>
<evidence type="ECO:0000313" key="4">
    <source>
        <dbReference type="Proteomes" id="UP001139031"/>
    </source>
</evidence>
<feature type="domain" description="Methyltransferase" evidence="2">
    <location>
        <begin position="144"/>
        <end position="346"/>
    </location>
</feature>
<evidence type="ECO:0000259" key="2">
    <source>
        <dbReference type="Pfam" id="PF13679"/>
    </source>
</evidence>
<dbReference type="GO" id="GO:0032259">
    <property type="term" value="P:methylation"/>
    <property type="evidence" value="ECO:0007669"/>
    <property type="project" value="UniProtKB-KW"/>
</dbReference>
<feature type="compositionally biased region" description="Low complexity" evidence="1">
    <location>
        <begin position="241"/>
        <end position="271"/>
    </location>
</feature>
<keyword evidence="3" id="KW-0808">Transferase</keyword>
<dbReference type="InterPro" id="IPR025714">
    <property type="entry name" value="Methyltranfer_dom"/>
</dbReference>
<keyword evidence="3" id="KW-0489">Methyltransferase</keyword>
<gene>
    <name evidence="3" type="ORF">K7C98_03615</name>
</gene>
<dbReference type="SUPFAM" id="SSF53335">
    <property type="entry name" value="S-adenosyl-L-methionine-dependent methyltransferases"/>
    <property type="match status" value="1"/>
</dbReference>
<accession>A0ABS7TJP7</accession>
<dbReference type="Proteomes" id="UP001139031">
    <property type="component" value="Unassembled WGS sequence"/>
</dbReference>
<feature type="region of interest" description="Disordered" evidence="1">
    <location>
        <begin position="235"/>
        <end position="271"/>
    </location>
</feature>
<dbReference type="Gene3D" id="3.40.50.150">
    <property type="entry name" value="Vaccinia Virus protein VP39"/>
    <property type="match status" value="1"/>
</dbReference>
<dbReference type="Pfam" id="PF13679">
    <property type="entry name" value="Methyltransf_32"/>
    <property type="match status" value="1"/>
</dbReference>
<dbReference type="GO" id="GO:0008168">
    <property type="term" value="F:methyltransferase activity"/>
    <property type="evidence" value="ECO:0007669"/>
    <property type="project" value="UniProtKB-KW"/>
</dbReference>
<name>A0ABS7TJP7_9BACT</name>
<protein>
    <submittedName>
        <fullName evidence="3">SAM-dependent methyltransferase</fullName>
    </submittedName>
</protein>
<comment type="caution">
    <text evidence="3">The sequence shown here is derived from an EMBL/GenBank/DDBJ whole genome shotgun (WGS) entry which is preliminary data.</text>
</comment>
<organism evidence="3 4">
    <name type="scientific">Nannocystis pusilla</name>
    <dbReference type="NCBI Taxonomy" id="889268"/>
    <lineage>
        <taxon>Bacteria</taxon>
        <taxon>Pseudomonadati</taxon>
        <taxon>Myxococcota</taxon>
        <taxon>Polyangia</taxon>
        <taxon>Nannocystales</taxon>
        <taxon>Nannocystaceae</taxon>
        <taxon>Nannocystis</taxon>
    </lineage>
</organism>